<dbReference type="Gene3D" id="3.30.70.1450">
    <property type="entry name" value="Regulator of K+ conductance, C-terminal domain"/>
    <property type="match status" value="1"/>
</dbReference>
<dbReference type="AlphaFoldDB" id="A0A078MAR5"/>
<dbReference type="Gene3D" id="3.30.465.10">
    <property type="match status" value="1"/>
</dbReference>
<reference evidence="14" key="1">
    <citation type="submission" date="2014-07" db="EMBL/GenBank/DDBJ databases">
        <authorList>
            <person name="Urmite Genomes Urmite Genomes"/>
        </authorList>
    </citation>
    <scope>NUCLEOTIDE SEQUENCE</scope>
    <source>
        <strain evidence="14">12M76_air</strain>
    </source>
</reference>
<dbReference type="InterPro" id="IPR006153">
    <property type="entry name" value="Cation/H_exchanger_TM"/>
</dbReference>
<dbReference type="GO" id="GO:0006813">
    <property type="term" value="P:potassium ion transport"/>
    <property type="evidence" value="ECO:0007669"/>
    <property type="project" value="UniProtKB-KW"/>
</dbReference>
<evidence type="ECO:0000256" key="2">
    <source>
        <dbReference type="ARBA" id="ARBA00022448"/>
    </source>
</evidence>
<feature type="transmembrane region" description="Helical" evidence="12">
    <location>
        <begin position="334"/>
        <end position="354"/>
    </location>
</feature>
<dbReference type="GO" id="GO:0005886">
    <property type="term" value="C:plasma membrane"/>
    <property type="evidence" value="ECO:0007669"/>
    <property type="project" value="UniProtKB-SubCell"/>
</dbReference>
<keyword evidence="2" id="KW-0813">Transport</keyword>
<dbReference type="EMBL" id="LK391969">
    <property type="protein sequence ID" value="CEF25616.1"/>
    <property type="molecule type" value="Genomic_DNA"/>
</dbReference>
<dbReference type="SMART" id="SM01091">
    <property type="entry name" value="CorC_HlyC"/>
    <property type="match status" value="1"/>
</dbReference>
<dbReference type="InterPro" id="IPR006037">
    <property type="entry name" value="RCK_C"/>
</dbReference>
<evidence type="ECO:0000256" key="11">
    <source>
        <dbReference type="ARBA" id="ARBA00023136"/>
    </source>
</evidence>
<feature type="transmembrane region" description="Helical" evidence="12">
    <location>
        <begin position="117"/>
        <end position="139"/>
    </location>
</feature>
<dbReference type="NCBIfam" id="NF003716">
    <property type="entry name" value="PRK05326.1-3"/>
    <property type="match status" value="1"/>
</dbReference>
<feature type="transmembrane region" description="Helical" evidence="12">
    <location>
        <begin position="273"/>
        <end position="290"/>
    </location>
</feature>
<dbReference type="Pfam" id="PF02080">
    <property type="entry name" value="TrkA_C"/>
    <property type="match status" value="1"/>
</dbReference>
<dbReference type="SUPFAM" id="SSF56176">
    <property type="entry name" value="FAD-binding/transporter-associated domain-like"/>
    <property type="match status" value="1"/>
</dbReference>
<keyword evidence="4" id="KW-1003">Cell membrane</keyword>
<evidence type="ECO:0000256" key="6">
    <source>
        <dbReference type="ARBA" id="ARBA00022538"/>
    </source>
</evidence>
<dbReference type="InterPro" id="IPR038770">
    <property type="entry name" value="Na+/solute_symporter_sf"/>
</dbReference>
<dbReference type="GO" id="GO:0008324">
    <property type="term" value="F:monoatomic cation transmembrane transporter activity"/>
    <property type="evidence" value="ECO:0007669"/>
    <property type="project" value="InterPro"/>
</dbReference>
<feature type="transmembrane region" description="Helical" evidence="12">
    <location>
        <begin position="165"/>
        <end position="188"/>
    </location>
</feature>
<feature type="transmembrane region" description="Helical" evidence="12">
    <location>
        <begin position="296"/>
        <end position="322"/>
    </location>
</feature>
<dbReference type="InterPro" id="IPR005170">
    <property type="entry name" value="Transptr-assoc_dom"/>
</dbReference>
<protein>
    <submittedName>
        <fullName evidence="14">Potassium/proton antiporter</fullName>
    </submittedName>
</protein>
<feature type="transmembrane region" description="Helical" evidence="12">
    <location>
        <begin position="360"/>
        <end position="377"/>
    </location>
</feature>
<dbReference type="NCBIfam" id="NF003715">
    <property type="entry name" value="PRK05326.1-2"/>
    <property type="match status" value="1"/>
</dbReference>
<comment type="subcellular location">
    <subcellularLocation>
        <location evidence="1">Cell membrane</location>
        <topology evidence="1">Multi-pass membrane protein</topology>
    </subcellularLocation>
</comment>
<dbReference type="Gene3D" id="1.20.1530.20">
    <property type="match status" value="1"/>
</dbReference>
<organism evidence="14">
    <name type="scientific">Pseudomonas saudimassiliensis</name>
    <dbReference type="NCBI Taxonomy" id="1461581"/>
    <lineage>
        <taxon>Bacteria</taxon>
        <taxon>Pseudomonadati</taxon>
        <taxon>Pseudomonadota</taxon>
        <taxon>Gammaproteobacteria</taxon>
        <taxon>Pseudomonadales</taxon>
        <taxon>Pseudomonadaceae</taxon>
        <taxon>Pseudomonas</taxon>
    </lineage>
</organism>
<keyword evidence="5" id="KW-0997">Cell inner membrane</keyword>
<evidence type="ECO:0000256" key="10">
    <source>
        <dbReference type="ARBA" id="ARBA00023065"/>
    </source>
</evidence>
<feature type="domain" description="RCK C-terminal" evidence="13">
    <location>
        <begin position="402"/>
        <end position="484"/>
    </location>
</feature>
<evidence type="ECO:0000256" key="4">
    <source>
        <dbReference type="ARBA" id="ARBA00022475"/>
    </source>
</evidence>
<dbReference type="EMBL" id="LM997413">
    <property type="protein sequence ID" value="CEA01756.1"/>
    <property type="molecule type" value="Genomic_DNA"/>
</dbReference>
<dbReference type="GO" id="GO:0015297">
    <property type="term" value="F:antiporter activity"/>
    <property type="evidence" value="ECO:0007669"/>
    <property type="project" value="UniProtKB-KW"/>
</dbReference>
<keyword evidence="6" id="KW-0633">Potassium transport</keyword>
<dbReference type="InterPro" id="IPR036318">
    <property type="entry name" value="FAD-bd_PCMH-like_sf"/>
</dbReference>
<dbReference type="SUPFAM" id="SSF116726">
    <property type="entry name" value="TrkA C-terminal domain-like"/>
    <property type="match status" value="1"/>
</dbReference>
<dbReference type="PROSITE" id="PS51202">
    <property type="entry name" value="RCK_C"/>
    <property type="match status" value="1"/>
</dbReference>
<gene>
    <name evidence="14" type="ORF">BN1049_00525</name>
</gene>
<dbReference type="PATRIC" id="fig|1461581.3.peg.516"/>
<evidence type="ECO:0000256" key="9">
    <source>
        <dbReference type="ARBA" id="ARBA00022989"/>
    </source>
</evidence>
<dbReference type="Pfam" id="PF03471">
    <property type="entry name" value="CorC_HlyC"/>
    <property type="match status" value="1"/>
</dbReference>
<name>A0A078MAR5_9PSED</name>
<dbReference type="Pfam" id="PF00999">
    <property type="entry name" value="Na_H_Exchanger"/>
    <property type="match status" value="1"/>
</dbReference>
<evidence type="ECO:0000256" key="5">
    <source>
        <dbReference type="ARBA" id="ARBA00022519"/>
    </source>
</evidence>
<evidence type="ECO:0000256" key="7">
    <source>
        <dbReference type="ARBA" id="ARBA00022692"/>
    </source>
</evidence>
<dbReference type="InterPro" id="IPR036721">
    <property type="entry name" value="RCK_C_sf"/>
</dbReference>
<evidence type="ECO:0000313" key="14">
    <source>
        <dbReference type="EMBL" id="CEA01756.1"/>
    </source>
</evidence>
<dbReference type="InterPro" id="IPR016169">
    <property type="entry name" value="FAD-bd_PCMH_sub2"/>
</dbReference>
<accession>A0A078MAR5</accession>
<dbReference type="GO" id="GO:0050660">
    <property type="term" value="F:flavin adenine dinucleotide binding"/>
    <property type="evidence" value="ECO:0007669"/>
    <property type="project" value="InterPro"/>
</dbReference>
<keyword evidence="3" id="KW-0050">Antiport</keyword>
<keyword evidence="11 12" id="KW-0472">Membrane</keyword>
<keyword evidence="10" id="KW-0406">Ion transport</keyword>
<keyword evidence="7 12" id="KW-0812">Transmembrane</keyword>
<evidence type="ECO:0000256" key="1">
    <source>
        <dbReference type="ARBA" id="ARBA00004651"/>
    </source>
</evidence>
<dbReference type="PANTHER" id="PTHR32507">
    <property type="entry name" value="NA(+)/H(+) ANTIPORTER 1"/>
    <property type="match status" value="1"/>
</dbReference>
<sequence length="583" mass="62638">MEVMNTLFVICAGLLCISILASSMSSRLGIPLLLVFLVVGMLAGEEGPGGIAFDSIGTVYVIGSLALAIILLDGGMRTRAENFKVALWPSLSLASFGVLISALITGLATAWLLDLHWLQGLLLGSIVGSTDAAAVFSLLQGKGLNLKRRVGATLEIESASNDPMAIFLTITLVEMLVQGQTSFSWSFLALLTQQFGIGAVCGLAGGFFLTWLVNRVQLDTGLYPLLITSGAILVFAVTNILEGSGFLAIFLTGLVLGNSRLRSLQNILHMQDGMAWLSQIGLFLMLGLLVTPSEMVVIALPALAIAFFLILVARPIAVLVCLAPFSFSWRERLFISWVGLRGAVPVMLAIFPLMAGLEQAQLLFNLAFVVVLVSLLLQGASLPLAARLCRVEIPPVPEPLHRTSLDVVVESDYELMVYQLSDAKWCIGVPLRDLNMPKDTRIAALFRGRKLLHPSGSTKLELNDVLCVIGHARDLPALSKLFSTTSAPYHLNSRQFFGKFVLDGTALLADVGAFYGFEVPADSTGLTLAQFCARQLGRHPVVGDSTDWHGMSFVVAEVIDDNISKVGLKWDGDKPERSTVATP</sequence>
<dbReference type="PANTHER" id="PTHR32507:SF7">
    <property type="entry name" value="K(+)_H(+) ANTIPORTER NHAP2"/>
    <property type="match status" value="1"/>
</dbReference>
<evidence type="ECO:0000256" key="3">
    <source>
        <dbReference type="ARBA" id="ARBA00022449"/>
    </source>
</evidence>
<dbReference type="GO" id="GO:1902600">
    <property type="term" value="P:proton transmembrane transport"/>
    <property type="evidence" value="ECO:0007669"/>
    <property type="project" value="InterPro"/>
</dbReference>
<dbReference type="OrthoDB" id="9810759at2"/>
<evidence type="ECO:0000259" key="13">
    <source>
        <dbReference type="PROSITE" id="PS51202"/>
    </source>
</evidence>
<feature type="transmembrane region" description="Helical" evidence="12">
    <location>
        <begin position="85"/>
        <end position="111"/>
    </location>
</feature>
<keyword evidence="8" id="KW-0630">Potassium</keyword>
<feature type="transmembrane region" description="Helical" evidence="12">
    <location>
        <begin position="220"/>
        <end position="238"/>
    </location>
</feature>
<keyword evidence="9 12" id="KW-1133">Transmembrane helix</keyword>
<dbReference type="NCBIfam" id="NF003714">
    <property type="entry name" value="PRK05326.1-1"/>
    <property type="match status" value="1"/>
</dbReference>
<proteinExistence type="predicted"/>
<evidence type="ECO:0000256" key="12">
    <source>
        <dbReference type="SAM" id="Phobius"/>
    </source>
</evidence>
<feature type="transmembrane region" description="Helical" evidence="12">
    <location>
        <begin position="194"/>
        <end position="213"/>
    </location>
</feature>
<feature type="transmembrane region" description="Helical" evidence="12">
    <location>
        <begin position="51"/>
        <end position="73"/>
    </location>
</feature>
<evidence type="ECO:0000256" key="8">
    <source>
        <dbReference type="ARBA" id="ARBA00022958"/>
    </source>
</evidence>